<dbReference type="PROSITE" id="PS50088">
    <property type="entry name" value="ANK_REPEAT"/>
    <property type="match status" value="2"/>
</dbReference>
<feature type="non-terminal residue" evidence="4">
    <location>
        <position position="66"/>
    </location>
</feature>
<dbReference type="Pfam" id="PF12796">
    <property type="entry name" value="Ank_2"/>
    <property type="match status" value="1"/>
</dbReference>
<evidence type="ECO:0000256" key="2">
    <source>
        <dbReference type="ARBA" id="ARBA00023043"/>
    </source>
</evidence>
<dbReference type="EMBL" id="KV745026">
    <property type="protein sequence ID" value="OCK79033.1"/>
    <property type="molecule type" value="Genomic_DNA"/>
</dbReference>
<evidence type="ECO:0000256" key="3">
    <source>
        <dbReference type="PROSITE-ProRule" id="PRU00023"/>
    </source>
</evidence>
<dbReference type="Proteomes" id="UP000250266">
    <property type="component" value="Unassembled WGS sequence"/>
</dbReference>
<dbReference type="PANTHER" id="PTHR24171">
    <property type="entry name" value="ANKYRIN REPEAT DOMAIN-CONTAINING PROTEIN 39-RELATED"/>
    <property type="match status" value="1"/>
</dbReference>
<dbReference type="InterPro" id="IPR002110">
    <property type="entry name" value="Ankyrin_rpt"/>
</dbReference>
<dbReference type="PANTHER" id="PTHR24171:SF9">
    <property type="entry name" value="ANKYRIN REPEAT DOMAIN-CONTAINING PROTEIN 39"/>
    <property type="match status" value="1"/>
</dbReference>
<reference evidence="4 5" key="1">
    <citation type="journal article" date="2016" name="Nat. Commun.">
        <title>Ectomycorrhizal ecology is imprinted in the genome of the dominant symbiotic fungus Cenococcum geophilum.</title>
        <authorList>
            <consortium name="DOE Joint Genome Institute"/>
            <person name="Peter M."/>
            <person name="Kohler A."/>
            <person name="Ohm R.A."/>
            <person name="Kuo A."/>
            <person name="Krutzmann J."/>
            <person name="Morin E."/>
            <person name="Arend M."/>
            <person name="Barry K.W."/>
            <person name="Binder M."/>
            <person name="Choi C."/>
            <person name="Clum A."/>
            <person name="Copeland A."/>
            <person name="Grisel N."/>
            <person name="Haridas S."/>
            <person name="Kipfer T."/>
            <person name="LaButti K."/>
            <person name="Lindquist E."/>
            <person name="Lipzen A."/>
            <person name="Maire R."/>
            <person name="Meier B."/>
            <person name="Mihaltcheva S."/>
            <person name="Molinier V."/>
            <person name="Murat C."/>
            <person name="Poggeler S."/>
            <person name="Quandt C.A."/>
            <person name="Sperisen C."/>
            <person name="Tritt A."/>
            <person name="Tisserant E."/>
            <person name="Crous P.W."/>
            <person name="Henrissat B."/>
            <person name="Nehls U."/>
            <person name="Egli S."/>
            <person name="Spatafora J.W."/>
            <person name="Grigoriev I.V."/>
            <person name="Martin F.M."/>
        </authorList>
    </citation>
    <scope>NUCLEOTIDE SEQUENCE [LARGE SCALE GENOMIC DNA]</scope>
    <source>
        <strain evidence="4 5">CBS 459.81</strain>
    </source>
</reference>
<feature type="repeat" description="ANK" evidence="3">
    <location>
        <begin position="1"/>
        <end position="30"/>
    </location>
</feature>
<proteinExistence type="predicted"/>
<evidence type="ECO:0000313" key="4">
    <source>
        <dbReference type="EMBL" id="OCK79033.1"/>
    </source>
</evidence>
<evidence type="ECO:0000313" key="5">
    <source>
        <dbReference type="Proteomes" id="UP000250266"/>
    </source>
</evidence>
<keyword evidence="2 3" id="KW-0040">ANK repeat</keyword>
<dbReference type="InterPro" id="IPR036770">
    <property type="entry name" value="Ankyrin_rpt-contain_sf"/>
</dbReference>
<name>A0A8E2E8I0_9PEZI</name>
<dbReference type="Gene3D" id="1.25.40.20">
    <property type="entry name" value="Ankyrin repeat-containing domain"/>
    <property type="match status" value="1"/>
</dbReference>
<dbReference type="SMART" id="SM00248">
    <property type="entry name" value="ANK"/>
    <property type="match status" value="2"/>
</dbReference>
<sequence>TALHVAARTGNEKIAQLLVEQGADLGAVDENGRTPLHQAAEAGNKAVALLLLEIGGDINAQDNYGW</sequence>
<keyword evidence="5" id="KW-1185">Reference proteome</keyword>
<dbReference type="PROSITE" id="PS50297">
    <property type="entry name" value="ANK_REP_REGION"/>
    <property type="match status" value="2"/>
</dbReference>
<dbReference type="OrthoDB" id="539213at2759"/>
<evidence type="ECO:0000256" key="1">
    <source>
        <dbReference type="ARBA" id="ARBA00022737"/>
    </source>
</evidence>
<gene>
    <name evidence="4" type="ORF">K432DRAFT_253574</name>
</gene>
<keyword evidence="1" id="KW-0677">Repeat</keyword>
<dbReference type="AlphaFoldDB" id="A0A8E2E8I0"/>
<feature type="non-terminal residue" evidence="4">
    <location>
        <position position="1"/>
    </location>
</feature>
<organism evidence="4 5">
    <name type="scientific">Lepidopterella palustris CBS 459.81</name>
    <dbReference type="NCBI Taxonomy" id="1314670"/>
    <lineage>
        <taxon>Eukaryota</taxon>
        <taxon>Fungi</taxon>
        <taxon>Dikarya</taxon>
        <taxon>Ascomycota</taxon>
        <taxon>Pezizomycotina</taxon>
        <taxon>Dothideomycetes</taxon>
        <taxon>Pleosporomycetidae</taxon>
        <taxon>Mytilinidiales</taxon>
        <taxon>Argynnaceae</taxon>
        <taxon>Lepidopterella</taxon>
    </lineage>
</organism>
<dbReference type="SUPFAM" id="SSF48403">
    <property type="entry name" value="Ankyrin repeat"/>
    <property type="match status" value="1"/>
</dbReference>
<feature type="repeat" description="ANK" evidence="3">
    <location>
        <begin position="31"/>
        <end position="63"/>
    </location>
</feature>
<protein>
    <submittedName>
        <fullName evidence="4">Ankyrin</fullName>
    </submittedName>
</protein>
<accession>A0A8E2E8I0</accession>